<dbReference type="STRING" id="1453498.LG45_09845"/>
<sequence>MNVKNFIVAGIVGGIADFLLGFLFYGFLFKENFATGGKENMTLIFLGCMTFGFFVSYIFNQWAGISTAVSGLKGGAIIGFFIGLHGNFFMNAMNATPDYKLIGLDMIIMIVMSGIVGAIVGLVIDKMK</sequence>
<evidence type="ECO:0000256" key="1">
    <source>
        <dbReference type="SAM" id="Phobius"/>
    </source>
</evidence>
<dbReference type="AlphaFoldDB" id="A0A095V129"/>
<evidence type="ECO:0008006" key="4">
    <source>
        <dbReference type="Google" id="ProtNLM"/>
    </source>
</evidence>
<feature type="transmembrane region" description="Helical" evidence="1">
    <location>
        <begin position="41"/>
        <end position="59"/>
    </location>
</feature>
<name>A0A095V129_9FLAO</name>
<keyword evidence="1" id="KW-1133">Transmembrane helix</keyword>
<gene>
    <name evidence="2" type="ORF">LG45_09845</name>
</gene>
<dbReference type="Proteomes" id="UP000029554">
    <property type="component" value="Unassembled WGS sequence"/>
</dbReference>
<reference evidence="2 3" key="1">
    <citation type="submission" date="2014-09" db="EMBL/GenBank/DDBJ databases">
        <title>Whole Genome Shotgun of Flavobacterium aquatile LMG 4008.</title>
        <authorList>
            <person name="Gale A.N."/>
            <person name="Pipes S.E."/>
            <person name="Newman J.D."/>
        </authorList>
    </citation>
    <scope>NUCLEOTIDE SEQUENCE [LARGE SCALE GENOMIC DNA]</scope>
    <source>
        <strain evidence="2 3">LMG 4008</strain>
    </source>
</reference>
<dbReference type="eggNOG" id="ENOG502ZZUS">
    <property type="taxonomic scope" value="Bacteria"/>
</dbReference>
<keyword evidence="1" id="KW-0812">Transmembrane</keyword>
<accession>A0A095V129</accession>
<evidence type="ECO:0000313" key="3">
    <source>
        <dbReference type="Proteomes" id="UP000029554"/>
    </source>
</evidence>
<dbReference type="RefSeq" id="WP_035126524.1">
    <property type="nucleotide sequence ID" value="NZ_JRHH01000003.1"/>
</dbReference>
<keyword evidence="1" id="KW-0472">Membrane</keyword>
<proteinExistence type="predicted"/>
<feature type="transmembrane region" description="Helical" evidence="1">
    <location>
        <begin position="6"/>
        <end position="29"/>
    </location>
</feature>
<dbReference type="EMBL" id="JRHH01000003">
    <property type="protein sequence ID" value="KGD68565.1"/>
    <property type="molecule type" value="Genomic_DNA"/>
</dbReference>
<evidence type="ECO:0000313" key="2">
    <source>
        <dbReference type="EMBL" id="KGD68565.1"/>
    </source>
</evidence>
<dbReference type="OrthoDB" id="1437499at2"/>
<protein>
    <recommendedName>
        <fullName evidence="4">DUF1761 domain-containing protein</fullName>
    </recommendedName>
</protein>
<feature type="transmembrane region" description="Helical" evidence="1">
    <location>
        <begin position="102"/>
        <end position="124"/>
    </location>
</feature>
<comment type="caution">
    <text evidence="2">The sequence shown here is derived from an EMBL/GenBank/DDBJ whole genome shotgun (WGS) entry which is preliminary data.</text>
</comment>
<feature type="transmembrane region" description="Helical" evidence="1">
    <location>
        <begin position="71"/>
        <end position="90"/>
    </location>
</feature>
<keyword evidence="3" id="KW-1185">Reference proteome</keyword>
<organism evidence="2 3">
    <name type="scientific">Flavobacterium aquatile LMG 4008 = ATCC 11947</name>
    <dbReference type="NCBI Taxonomy" id="1453498"/>
    <lineage>
        <taxon>Bacteria</taxon>
        <taxon>Pseudomonadati</taxon>
        <taxon>Bacteroidota</taxon>
        <taxon>Flavobacteriia</taxon>
        <taxon>Flavobacteriales</taxon>
        <taxon>Flavobacteriaceae</taxon>
        <taxon>Flavobacterium</taxon>
    </lineage>
</organism>